<evidence type="ECO:0000256" key="3">
    <source>
        <dbReference type="ARBA" id="ARBA00022475"/>
    </source>
</evidence>
<dbReference type="RefSeq" id="WP_260781025.1">
    <property type="nucleotide sequence ID" value="NZ_JAOCQI010000002.1"/>
</dbReference>
<dbReference type="InterPro" id="IPR044669">
    <property type="entry name" value="YneE/VCCN1/2-like"/>
</dbReference>
<comment type="similarity">
    <text evidence="8">Belongs to the anion channel-forming bestrophin (TC 1.A.46) family.</text>
</comment>
<sequence length="335" mass="37903">MHLGKSYSLFEFTLWSRRQLYASLACGSLPVLLYQFLGLKWLSIPVSVVVLLGTATSFIVGFRNVQTYGRALEAQQIWTEILSLSRSLGVMARDFPAAPAAGRGLILRHCAWLTALRYRLRSPRVWENTGKAANMEYRKYYQVPEWETSVEQALARYLPQAELDSVLHAESRTTRLLGTQAAAIKRLLSSGEISNAFYLELGGVIRSLFVQQGRAERVKEYPYPRQYEVINKLFVSTFCLLLPFGILTEFEKLNASVTGVMHGHMIWLVIPFSTMISWMYLALEQVGESTENPFEGNPNDVPMARICRKIERELMDMLGEKSDVVEPVAAHGIVL</sequence>
<dbReference type="PANTHER" id="PTHR33281">
    <property type="entry name" value="UPF0187 PROTEIN YNEE"/>
    <property type="match status" value="1"/>
</dbReference>
<keyword evidence="7 9" id="KW-0472">Membrane</keyword>
<evidence type="ECO:0000313" key="11">
    <source>
        <dbReference type="Proteomes" id="UP001164420"/>
    </source>
</evidence>
<comment type="subcellular location">
    <subcellularLocation>
        <location evidence="1">Cell membrane</location>
        <topology evidence="1">Multi-pass membrane protein</topology>
    </subcellularLocation>
</comment>
<proteinExistence type="inferred from homology"/>
<evidence type="ECO:0000256" key="4">
    <source>
        <dbReference type="ARBA" id="ARBA00022692"/>
    </source>
</evidence>
<gene>
    <name evidence="10" type="ORF">N5J06_14000</name>
</gene>
<keyword evidence="4 9" id="KW-0812">Transmembrane</keyword>
<evidence type="ECO:0000256" key="8">
    <source>
        <dbReference type="ARBA" id="ARBA00034708"/>
    </source>
</evidence>
<feature type="transmembrane region" description="Helical" evidence="9">
    <location>
        <begin position="266"/>
        <end position="283"/>
    </location>
</feature>
<evidence type="ECO:0000256" key="6">
    <source>
        <dbReference type="ARBA" id="ARBA00023065"/>
    </source>
</evidence>
<dbReference type="Proteomes" id="UP001164420">
    <property type="component" value="Unassembled WGS sequence"/>
</dbReference>
<evidence type="ECO:0000256" key="1">
    <source>
        <dbReference type="ARBA" id="ARBA00004651"/>
    </source>
</evidence>
<evidence type="ECO:0000313" key="10">
    <source>
        <dbReference type="EMBL" id="MCT7312072.1"/>
    </source>
</evidence>
<keyword evidence="11" id="KW-1185">Reference proteome</keyword>
<dbReference type="EMBL" id="JAOCQI010000002">
    <property type="protein sequence ID" value="MCT7312072.1"/>
    <property type="molecule type" value="Genomic_DNA"/>
</dbReference>
<keyword evidence="6" id="KW-0406">Ion transport</keyword>
<name>A0ABT2L9H8_9RALS</name>
<dbReference type="Pfam" id="PF25539">
    <property type="entry name" value="Bestrophin_2"/>
    <property type="match status" value="1"/>
</dbReference>
<feature type="transmembrane region" description="Helical" evidence="9">
    <location>
        <begin position="43"/>
        <end position="62"/>
    </location>
</feature>
<feature type="transmembrane region" description="Helical" evidence="9">
    <location>
        <begin position="229"/>
        <end position="246"/>
    </location>
</feature>
<keyword evidence="2" id="KW-0813">Transport</keyword>
<accession>A0ABT2L9H8</accession>
<reference evidence="10 11" key="1">
    <citation type="journal article" date="2023" name="Front. Microbiol.">
        <title>Ralstonia chuxiongensis sp. nov., Ralstonia mojiangensis sp. nov., and Ralstonia soli sp. nov., isolated from tobacco fields, are three novel species in the family Burkholderiaceae.</title>
        <authorList>
            <person name="Lu C.H."/>
            <person name="Zhang Y.Y."/>
            <person name="Jiang N."/>
            <person name="Chen W."/>
            <person name="Shao X."/>
            <person name="Zhao Z.M."/>
            <person name="Lu W.L."/>
            <person name="Hu X."/>
            <person name="Xi Y.X."/>
            <person name="Zou S.Y."/>
            <person name="Wei Q.J."/>
            <person name="Lin Z.L."/>
            <person name="Gong L."/>
            <person name="Gai X.T."/>
            <person name="Zhang L.Q."/>
            <person name="Li J.Y."/>
            <person name="Jin Y."/>
            <person name="Xia Z.Y."/>
        </authorList>
    </citation>
    <scope>NUCLEOTIDE SEQUENCE [LARGE SCALE GENOMIC DNA]</scope>
    <source>
        <strain evidence="10 11">22TCJT01-1</strain>
    </source>
</reference>
<dbReference type="PANTHER" id="PTHR33281:SF19">
    <property type="entry name" value="VOLTAGE-DEPENDENT ANION CHANNEL-FORMING PROTEIN YNEE"/>
    <property type="match status" value="1"/>
</dbReference>
<evidence type="ECO:0000256" key="5">
    <source>
        <dbReference type="ARBA" id="ARBA00022989"/>
    </source>
</evidence>
<evidence type="ECO:0000256" key="9">
    <source>
        <dbReference type="SAM" id="Phobius"/>
    </source>
</evidence>
<comment type="caution">
    <text evidence="10">The sequence shown here is derived from an EMBL/GenBank/DDBJ whole genome shotgun (WGS) entry which is preliminary data.</text>
</comment>
<protein>
    <submittedName>
        <fullName evidence="10">Multidrug transporter</fullName>
    </submittedName>
</protein>
<organism evidence="10 11">
    <name type="scientific">Ralstonia mojiangensis</name>
    <dbReference type="NCBI Taxonomy" id="2953895"/>
    <lineage>
        <taxon>Bacteria</taxon>
        <taxon>Pseudomonadati</taxon>
        <taxon>Pseudomonadota</taxon>
        <taxon>Betaproteobacteria</taxon>
        <taxon>Burkholderiales</taxon>
        <taxon>Burkholderiaceae</taxon>
        <taxon>Ralstonia</taxon>
    </lineage>
</organism>
<keyword evidence="5 9" id="KW-1133">Transmembrane helix</keyword>
<keyword evidence="3" id="KW-1003">Cell membrane</keyword>
<evidence type="ECO:0000256" key="2">
    <source>
        <dbReference type="ARBA" id="ARBA00022448"/>
    </source>
</evidence>
<feature type="transmembrane region" description="Helical" evidence="9">
    <location>
        <begin position="20"/>
        <end position="37"/>
    </location>
</feature>
<evidence type="ECO:0000256" key="7">
    <source>
        <dbReference type="ARBA" id="ARBA00023136"/>
    </source>
</evidence>